<sequence>MNCQILNLYCSNQGLSRIPQFPESITNRKTLDLRYNNLTELNESFLMQLQNERIPVYLSGNNWLSNCEDFSFIEFVTENQDLILDKEDIVTNFNGKPINLMTPMEDIQDICNLDFLPVVIGALTFLLLITFFTILFLIYNLEIKVWLFAHNLMLCWVSEEEIDKDREYDAFICFSEKDEKYVEEIVKHLESGPNSYKLCLHFRDWIVGDFITNQIVNSVKNSKRSIFILTKNFMESVWSKLEFRTAHIASMKEKRPRVIMILCENLEDIGELTEEIDSYITTNTYLKWNDYMFWDRLKYALPHIKIK</sequence>
<dbReference type="EnsemblMetazoa" id="MESCA008211-RA">
    <property type="protein sequence ID" value="MESCA008211-PA"/>
    <property type="gene ID" value="MESCA008211"/>
</dbReference>
<evidence type="ECO:0000256" key="4">
    <source>
        <dbReference type="ARBA" id="ARBA00022989"/>
    </source>
</evidence>
<evidence type="ECO:0000256" key="1">
    <source>
        <dbReference type="ARBA" id="ARBA00004167"/>
    </source>
</evidence>
<dbReference type="GO" id="GO:0007165">
    <property type="term" value="P:signal transduction"/>
    <property type="evidence" value="ECO:0007669"/>
    <property type="project" value="InterPro"/>
</dbReference>
<dbReference type="SUPFAM" id="SSF52058">
    <property type="entry name" value="L domain-like"/>
    <property type="match status" value="1"/>
</dbReference>
<dbReference type="InterPro" id="IPR000157">
    <property type="entry name" value="TIR_dom"/>
</dbReference>
<feature type="transmembrane region" description="Helical" evidence="6">
    <location>
        <begin position="115"/>
        <end position="139"/>
    </location>
</feature>
<dbReference type="InterPro" id="IPR035897">
    <property type="entry name" value="Toll_tir_struct_dom_sf"/>
</dbReference>
<accession>T1GWN3</accession>
<dbReference type="PROSITE" id="PS50104">
    <property type="entry name" value="TIR"/>
    <property type="match status" value="1"/>
</dbReference>
<feature type="domain" description="TIR" evidence="7">
    <location>
        <begin position="166"/>
        <end position="301"/>
    </location>
</feature>
<evidence type="ECO:0000256" key="5">
    <source>
        <dbReference type="ARBA" id="ARBA00023136"/>
    </source>
</evidence>
<dbReference type="AlphaFoldDB" id="T1GWN3"/>
<evidence type="ECO:0000256" key="2">
    <source>
        <dbReference type="ARBA" id="ARBA00022692"/>
    </source>
</evidence>
<dbReference type="Proteomes" id="UP000015102">
    <property type="component" value="Unassembled WGS sequence"/>
</dbReference>
<protein>
    <recommendedName>
        <fullName evidence="7">TIR domain-containing protein</fullName>
    </recommendedName>
</protein>
<dbReference type="GO" id="GO:0038023">
    <property type="term" value="F:signaling receptor activity"/>
    <property type="evidence" value="ECO:0007669"/>
    <property type="project" value="TreeGrafter"/>
</dbReference>
<reference evidence="8" key="2">
    <citation type="submission" date="2015-06" db="UniProtKB">
        <authorList>
            <consortium name="EnsemblMetazoa"/>
        </authorList>
    </citation>
    <scope>IDENTIFICATION</scope>
</reference>
<evidence type="ECO:0000313" key="9">
    <source>
        <dbReference type="Proteomes" id="UP000015102"/>
    </source>
</evidence>
<comment type="subcellular location">
    <subcellularLocation>
        <location evidence="1">Membrane</location>
        <topology evidence="1">Single-pass membrane protein</topology>
    </subcellularLocation>
</comment>
<keyword evidence="3" id="KW-0732">Signal</keyword>
<dbReference type="SUPFAM" id="SSF52200">
    <property type="entry name" value="Toll/Interleukin receptor TIR domain"/>
    <property type="match status" value="1"/>
</dbReference>
<dbReference type="SMART" id="SM00255">
    <property type="entry name" value="TIR"/>
    <property type="match status" value="1"/>
</dbReference>
<reference evidence="9" key="1">
    <citation type="submission" date="2013-02" db="EMBL/GenBank/DDBJ databases">
        <authorList>
            <person name="Hughes D."/>
        </authorList>
    </citation>
    <scope>NUCLEOTIDE SEQUENCE</scope>
    <source>
        <strain>Durham</strain>
        <strain evidence="9">NC isolate 2 -- Noor lab</strain>
    </source>
</reference>
<dbReference type="Gene3D" id="3.40.50.10140">
    <property type="entry name" value="Toll/interleukin-1 receptor homology (TIR) domain"/>
    <property type="match status" value="1"/>
</dbReference>
<dbReference type="PANTHER" id="PTHR24365:SF541">
    <property type="entry name" value="PROTEIN TOLL-RELATED"/>
    <property type="match status" value="1"/>
</dbReference>
<dbReference type="EMBL" id="CAQQ02390198">
    <property type="status" value="NOT_ANNOTATED_CDS"/>
    <property type="molecule type" value="Genomic_DNA"/>
</dbReference>
<dbReference type="PANTHER" id="PTHR24365">
    <property type="entry name" value="TOLL-LIKE RECEPTOR"/>
    <property type="match status" value="1"/>
</dbReference>
<dbReference type="STRING" id="36166.T1GWN3"/>
<evidence type="ECO:0000256" key="3">
    <source>
        <dbReference type="ARBA" id="ARBA00022729"/>
    </source>
</evidence>
<dbReference type="Gene3D" id="3.80.10.10">
    <property type="entry name" value="Ribonuclease Inhibitor"/>
    <property type="match status" value="1"/>
</dbReference>
<keyword evidence="5 6" id="KW-0472">Membrane</keyword>
<keyword evidence="2 6" id="KW-0812">Transmembrane</keyword>
<dbReference type="GO" id="GO:0005886">
    <property type="term" value="C:plasma membrane"/>
    <property type="evidence" value="ECO:0007669"/>
    <property type="project" value="TreeGrafter"/>
</dbReference>
<keyword evidence="4 6" id="KW-1133">Transmembrane helix</keyword>
<dbReference type="InterPro" id="IPR032675">
    <property type="entry name" value="LRR_dom_sf"/>
</dbReference>
<evidence type="ECO:0000256" key="6">
    <source>
        <dbReference type="SAM" id="Phobius"/>
    </source>
</evidence>
<dbReference type="GO" id="GO:0045087">
    <property type="term" value="P:innate immune response"/>
    <property type="evidence" value="ECO:0007669"/>
    <property type="project" value="TreeGrafter"/>
</dbReference>
<dbReference type="HOGENOM" id="CLU_053932_0_0_1"/>
<proteinExistence type="predicted"/>
<dbReference type="PRINTS" id="PR01537">
    <property type="entry name" value="INTRLKN1R1F"/>
</dbReference>
<evidence type="ECO:0000259" key="7">
    <source>
        <dbReference type="PROSITE" id="PS50104"/>
    </source>
</evidence>
<dbReference type="OMA" id="DIICAES"/>
<dbReference type="Pfam" id="PF01582">
    <property type="entry name" value="TIR"/>
    <property type="match status" value="1"/>
</dbReference>
<name>T1GWN3_MEGSC</name>
<organism evidence="8 9">
    <name type="scientific">Megaselia scalaris</name>
    <name type="common">Humpbacked fly</name>
    <name type="synonym">Phora scalaris</name>
    <dbReference type="NCBI Taxonomy" id="36166"/>
    <lineage>
        <taxon>Eukaryota</taxon>
        <taxon>Metazoa</taxon>
        <taxon>Ecdysozoa</taxon>
        <taxon>Arthropoda</taxon>
        <taxon>Hexapoda</taxon>
        <taxon>Insecta</taxon>
        <taxon>Pterygota</taxon>
        <taxon>Neoptera</taxon>
        <taxon>Endopterygota</taxon>
        <taxon>Diptera</taxon>
        <taxon>Brachycera</taxon>
        <taxon>Muscomorpha</taxon>
        <taxon>Platypezoidea</taxon>
        <taxon>Phoridae</taxon>
        <taxon>Megaseliini</taxon>
        <taxon>Megaselia</taxon>
    </lineage>
</organism>
<keyword evidence="9" id="KW-1185">Reference proteome</keyword>
<evidence type="ECO:0000313" key="8">
    <source>
        <dbReference type="EnsemblMetazoa" id="MESCA008211-PA"/>
    </source>
</evidence>